<dbReference type="Proteomes" id="UP000256838">
    <property type="component" value="Unassembled WGS sequence"/>
</dbReference>
<keyword evidence="2" id="KW-1185">Reference proteome</keyword>
<accession>A0A3D8JRA0</accession>
<evidence type="ECO:0000313" key="2">
    <source>
        <dbReference type="Proteomes" id="UP000256838"/>
    </source>
</evidence>
<organism evidence="1 2">
    <name type="scientific">Trinickia dinghuensis</name>
    <dbReference type="NCBI Taxonomy" id="2291023"/>
    <lineage>
        <taxon>Bacteria</taxon>
        <taxon>Pseudomonadati</taxon>
        <taxon>Pseudomonadota</taxon>
        <taxon>Betaproteobacteria</taxon>
        <taxon>Burkholderiales</taxon>
        <taxon>Burkholderiaceae</taxon>
        <taxon>Trinickia</taxon>
    </lineage>
</organism>
<proteinExistence type="predicted"/>
<evidence type="ECO:0000313" key="1">
    <source>
        <dbReference type="EMBL" id="RDU95312.1"/>
    </source>
</evidence>
<gene>
    <name evidence="1" type="ORF">DWV00_29130</name>
</gene>
<dbReference type="EMBL" id="QRGA01000020">
    <property type="protein sequence ID" value="RDU95312.1"/>
    <property type="molecule type" value="Genomic_DNA"/>
</dbReference>
<comment type="caution">
    <text evidence="1">The sequence shown here is derived from an EMBL/GenBank/DDBJ whole genome shotgun (WGS) entry which is preliminary data.</text>
</comment>
<sequence>MDPLEAVAFQSLADQNGFDIFVRTGNASRVANVGRFGMRPKPAGVYQKTNKAASFPGVVLYHGEDVEKGKKDVRNIRRPHSTHSKRALRGLRALARERLRLDKLAPGIFGVRDSAGNLIYGDIDIHGVYRRADGQRRADRVGGLTFVPLFNAKLMETGLYGPSLLAHRNVAPKGPGARKPARKTPMVTKRYGVLPHHPIQHGAHDAWAKRNDTAYAGGVNMGPLPGVIHFQPNAKPRHIPTVAGYKRVLESLGHGRNYTEAAWLNGHKRDTLVARHAGR</sequence>
<reference evidence="1 2" key="1">
    <citation type="submission" date="2018-08" db="EMBL/GenBank/DDBJ databases">
        <title>Paraburkholderia sp. DHOM06 isolated from forest soil.</title>
        <authorList>
            <person name="Gao Z.-H."/>
            <person name="Qiu L.-H."/>
        </authorList>
    </citation>
    <scope>NUCLEOTIDE SEQUENCE [LARGE SCALE GENOMIC DNA]</scope>
    <source>
        <strain evidence="1 2">DHOM06</strain>
    </source>
</reference>
<name>A0A3D8JRA0_9BURK</name>
<protein>
    <submittedName>
        <fullName evidence="1">Uncharacterized protein</fullName>
    </submittedName>
</protein>
<dbReference type="AlphaFoldDB" id="A0A3D8JRA0"/>